<dbReference type="GeneID" id="109014771"/>
<dbReference type="PRINTS" id="PR00463">
    <property type="entry name" value="EP450I"/>
</dbReference>
<evidence type="ECO:0000256" key="3">
    <source>
        <dbReference type="ARBA" id="ARBA00010617"/>
    </source>
</evidence>
<dbReference type="GO" id="GO:0005506">
    <property type="term" value="F:iron ion binding"/>
    <property type="evidence" value="ECO:0007669"/>
    <property type="project" value="InterPro"/>
</dbReference>
<evidence type="ECO:0000256" key="12">
    <source>
        <dbReference type="RuleBase" id="RU000461"/>
    </source>
</evidence>
<keyword evidence="5 13" id="KW-0812">Transmembrane</keyword>
<reference evidence="15" key="1">
    <citation type="submission" date="2025-08" db="UniProtKB">
        <authorList>
            <consortium name="RefSeq"/>
        </authorList>
    </citation>
    <scope>IDENTIFICATION</scope>
    <source>
        <tissue evidence="15">Leaves</tissue>
    </source>
</reference>
<organism evidence="14 15">
    <name type="scientific">Juglans regia</name>
    <name type="common">English walnut</name>
    <dbReference type="NCBI Taxonomy" id="51240"/>
    <lineage>
        <taxon>Eukaryota</taxon>
        <taxon>Viridiplantae</taxon>
        <taxon>Streptophyta</taxon>
        <taxon>Embryophyta</taxon>
        <taxon>Tracheophyta</taxon>
        <taxon>Spermatophyta</taxon>
        <taxon>Magnoliopsida</taxon>
        <taxon>eudicotyledons</taxon>
        <taxon>Gunneridae</taxon>
        <taxon>Pentapetalae</taxon>
        <taxon>rosids</taxon>
        <taxon>fabids</taxon>
        <taxon>Fagales</taxon>
        <taxon>Juglandaceae</taxon>
        <taxon>Juglans</taxon>
    </lineage>
</organism>
<evidence type="ECO:0000313" key="14">
    <source>
        <dbReference type="Proteomes" id="UP000235220"/>
    </source>
</evidence>
<keyword evidence="6 11" id="KW-0479">Metal-binding</keyword>
<keyword evidence="7 13" id="KW-1133">Transmembrane helix</keyword>
<dbReference type="Proteomes" id="UP000235220">
    <property type="component" value="Chromosome 4"/>
</dbReference>
<dbReference type="KEGG" id="jre:109014771"/>
<evidence type="ECO:0000256" key="4">
    <source>
        <dbReference type="ARBA" id="ARBA00022617"/>
    </source>
</evidence>
<dbReference type="GO" id="GO:0051777">
    <property type="term" value="F:ent-kaurenoic acid monooxygenase activity"/>
    <property type="evidence" value="ECO:0000318"/>
    <property type="project" value="GO_Central"/>
</dbReference>
<dbReference type="GO" id="GO:0020037">
    <property type="term" value="F:heme binding"/>
    <property type="evidence" value="ECO:0007669"/>
    <property type="project" value="InterPro"/>
</dbReference>
<dbReference type="InParanoid" id="A0A6P9EC80"/>
<protein>
    <submittedName>
        <fullName evidence="15">Beta-amyrin 11-oxidase-like</fullName>
    </submittedName>
</protein>
<dbReference type="AlphaFoldDB" id="A0A6P9EC80"/>
<evidence type="ECO:0000313" key="15">
    <source>
        <dbReference type="RefSeq" id="XP_035545014.1"/>
    </source>
</evidence>
<keyword evidence="14" id="KW-1185">Reference proteome</keyword>
<dbReference type="InterPro" id="IPR017972">
    <property type="entry name" value="Cyt_P450_CS"/>
</dbReference>
<dbReference type="PANTHER" id="PTHR24286">
    <property type="entry name" value="CYTOCHROME P450 26"/>
    <property type="match status" value="1"/>
</dbReference>
<gene>
    <name evidence="15" type="primary">LOC109014771</name>
</gene>
<keyword evidence="10 13" id="KW-0472">Membrane</keyword>
<dbReference type="InterPro" id="IPR001128">
    <property type="entry name" value="Cyt_P450"/>
</dbReference>
<dbReference type="PROSITE" id="PS00086">
    <property type="entry name" value="CYTOCHROME_P450"/>
    <property type="match status" value="1"/>
</dbReference>
<evidence type="ECO:0000256" key="6">
    <source>
        <dbReference type="ARBA" id="ARBA00022723"/>
    </source>
</evidence>
<comment type="subcellular location">
    <subcellularLocation>
        <location evidence="2">Membrane</location>
        <topology evidence="2">Single-pass membrane protein</topology>
    </subcellularLocation>
</comment>
<evidence type="ECO:0000256" key="2">
    <source>
        <dbReference type="ARBA" id="ARBA00004167"/>
    </source>
</evidence>
<evidence type="ECO:0000256" key="8">
    <source>
        <dbReference type="ARBA" id="ARBA00023002"/>
    </source>
</evidence>
<evidence type="ECO:0000256" key="9">
    <source>
        <dbReference type="ARBA" id="ARBA00023004"/>
    </source>
</evidence>
<dbReference type="InterPro" id="IPR002401">
    <property type="entry name" value="Cyt_P450_E_grp-I"/>
</dbReference>
<dbReference type="RefSeq" id="XP_035545014.1">
    <property type="nucleotide sequence ID" value="XM_035689121.1"/>
</dbReference>
<keyword evidence="8 12" id="KW-0560">Oxidoreductase</keyword>
<evidence type="ECO:0000256" key="1">
    <source>
        <dbReference type="ARBA" id="ARBA00001971"/>
    </source>
</evidence>
<accession>A0A6P9EC80</accession>
<name>A0A6P9EC80_JUGRE</name>
<dbReference type="OrthoDB" id="1470350at2759"/>
<evidence type="ECO:0000256" key="7">
    <source>
        <dbReference type="ARBA" id="ARBA00022989"/>
    </source>
</evidence>
<dbReference type="Pfam" id="PF00067">
    <property type="entry name" value="p450"/>
    <property type="match status" value="1"/>
</dbReference>
<proteinExistence type="inferred from homology"/>
<dbReference type="InterPro" id="IPR036396">
    <property type="entry name" value="Cyt_P450_sf"/>
</dbReference>
<dbReference type="GO" id="GO:0016020">
    <property type="term" value="C:membrane"/>
    <property type="evidence" value="ECO:0007669"/>
    <property type="project" value="UniProtKB-SubCell"/>
</dbReference>
<keyword evidence="12" id="KW-0503">Monooxygenase</keyword>
<evidence type="ECO:0000256" key="13">
    <source>
        <dbReference type="SAM" id="Phobius"/>
    </source>
</evidence>
<comment type="similarity">
    <text evidence="3 12">Belongs to the cytochrome P450 family.</text>
</comment>
<dbReference type="PANTHER" id="PTHR24286:SF199">
    <property type="entry name" value="CYTOCHROME P450 88D6"/>
    <property type="match status" value="1"/>
</dbReference>
<feature type="transmembrane region" description="Helical" evidence="13">
    <location>
        <begin position="9"/>
        <end position="29"/>
    </location>
</feature>
<evidence type="ECO:0000256" key="5">
    <source>
        <dbReference type="ARBA" id="ARBA00022692"/>
    </source>
</evidence>
<keyword evidence="9 11" id="KW-0408">Iron</keyword>
<feature type="binding site" description="axial binding residue" evidence="11">
    <location>
        <position position="442"/>
    </location>
    <ligand>
        <name>heme</name>
        <dbReference type="ChEBI" id="CHEBI:30413"/>
    </ligand>
    <ligandPart>
        <name>Fe</name>
        <dbReference type="ChEBI" id="CHEBI:18248"/>
    </ligandPart>
</feature>
<evidence type="ECO:0000256" key="11">
    <source>
        <dbReference type="PIRSR" id="PIRSR602401-1"/>
    </source>
</evidence>
<dbReference type="Gene3D" id="1.10.630.10">
    <property type="entry name" value="Cytochrome P450"/>
    <property type="match status" value="1"/>
</dbReference>
<keyword evidence="4 11" id="KW-0349">Heme</keyword>
<dbReference type="SUPFAM" id="SSF48264">
    <property type="entry name" value="Cytochrome P450"/>
    <property type="match status" value="1"/>
</dbReference>
<dbReference type="PRINTS" id="PR00385">
    <property type="entry name" value="P450"/>
</dbReference>
<comment type="cofactor">
    <cofactor evidence="1 11">
        <name>heme</name>
        <dbReference type="ChEBI" id="CHEBI:30413"/>
    </cofactor>
</comment>
<dbReference type="GO" id="GO:0005783">
    <property type="term" value="C:endoplasmic reticulum"/>
    <property type="evidence" value="ECO:0000318"/>
    <property type="project" value="GO_Central"/>
</dbReference>
<evidence type="ECO:0000256" key="10">
    <source>
        <dbReference type="ARBA" id="ARBA00023136"/>
    </source>
</evidence>
<dbReference type="GO" id="GO:0048868">
    <property type="term" value="P:pollen tube development"/>
    <property type="evidence" value="ECO:0000318"/>
    <property type="project" value="GO_Central"/>
</dbReference>
<sequence length="494" mass="56606">MEMELELDVLWAIAGALLLGGWVSVFWFMKRVNEWYYVGKLGELEYPLPPGDLGLPFVGNMLSFFTSLRSGDPNLFLQTLVIRYGKSSMYKTHLFGCPSIIVCRPELCRRVLTNDEHFGNGYPKSAYLLTGEKSLHSITIAEHSRLRRLIAPPINGHESLATYIPLIEEVVMNSLDEWASMKRPFELYTEMKKATFKVMTRIFMGTVNDYTFWTKQDLFGDYIDGMVSLVIDLPGFPFHKAIKARKELVKLLQSVLNEKKVMPKSNDQPKAKKDMIDLLMEVEDEDGQKLEDEHVVDLLLAFMAAGFDSSAITTLWALLHLYERPEILKKAKEEQDEIIKRRPSTQKGLNLKEIKEMDFLAKVIDEMLRMTHGLSIFREAKVDVTMHGYTIPKGWKVLVWTGAVHMDPETYENPTDFNPLRWDNINPKAGAFIPFGAGRKICPGNSLAKLVIKIFLHYFVLNYKLKQLNPDAPIRYTHGPVHTDKCLVEVKKII</sequence>